<dbReference type="InterPro" id="IPR036709">
    <property type="entry name" value="Autotransporte_beta_dom_sf"/>
</dbReference>
<dbReference type="STRING" id="156994.SAMN04488028_101180"/>
<dbReference type="AlphaFoldDB" id="A0A1M6JFY3"/>
<keyword evidence="1" id="KW-0732">Signal</keyword>
<feature type="chain" id="PRO_5009918692" description="Outer membrane protein beta-barrel domain-containing protein" evidence="1">
    <location>
        <begin position="26"/>
        <end position="368"/>
    </location>
</feature>
<dbReference type="EMBL" id="FRAA01000001">
    <property type="protein sequence ID" value="SHJ45629.1"/>
    <property type="molecule type" value="Genomic_DNA"/>
</dbReference>
<keyword evidence="3" id="KW-1185">Reference proteome</keyword>
<proteinExistence type="predicted"/>
<gene>
    <name evidence="2" type="ORF">SAMN04488028_101180</name>
</gene>
<evidence type="ECO:0000256" key="1">
    <source>
        <dbReference type="SAM" id="SignalP"/>
    </source>
</evidence>
<feature type="signal peptide" evidence="1">
    <location>
        <begin position="1"/>
        <end position="25"/>
    </location>
</feature>
<name>A0A1M6JFY3_REIAG</name>
<sequence>MNIKPILLVLTSLVCLSLFMFDVQAQSITADSTKYPYVLPIWGQKAQDRGFADQLQLPFGLNVNYVNAYMDLAITEFGLTIGGQDLSGIVNTETLNFTSVNATTNGLNYRADAWILPFVNVYALLSTVTGGTDVSLQPTWKNSVGETILQLPEFSSSVEFDALAYGIGTTFIFGWEGYFLSTDVNISRTDTELLENQVGYLTLSARAGHRFFLNKNNRDLFVAPYAGIMYRNFIGSKGNNGSINFDEVFPGLQESFDTRVEDKIETNQDEIDVLSANPIANADEIAKLKAENLALNTIKTTVDDSGLFSTEIDYFIRKDLIQTITFQFGFNLQINKHWMLRGEYGVSDSQRFLMTGIQYRFGVRKRGM</sequence>
<reference evidence="3" key="1">
    <citation type="submission" date="2016-11" db="EMBL/GenBank/DDBJ databases">
        <authorList>
            <person name="Varghese N."/>
            <person name="Submissions S."/>
        </authorList>
    </citation>
    <scope>NUCLEOTIDE SEQUENCE [LARGE SCALE GENOMIC DNA]</scope>
    <source>
        <strain evidence="3">DSM 26134</strain>
    </source>
</reference>
<protein>
    <recommendedName>
        <fullName evidence="4">Outer membrane protein beta-barrel domain-containing protein</fullName>
    </recommendedName>
</protein>
<organism evidence="2 3">
    <name type="scientific">Reichenbachiella agariperforans</name>
    <dbReference type="NCBI Taxonomy" id="156994"/>
    <lineage>
        <taxon>Bacteria</taxon>
        <taxon>Pseudomonadati</taxon>
        <taxon>Bacteroidota</taxon>
        <taxon>Cytophagia</taxon>
        <taxon>Cytophagales</taxon>
        <taxon>Reichenbachiellaceae</taxon>
        <taxon>Reichenbachiella</taxon>
    </lineage>
</organism>
<dbReference type="Gene3D" id="2.40.128.130">
    <property type="entry name" value="Autotransporter beta-domain"/>
    <property type="match status" value="1"/>
</dbReference>
<evidence type="ECO:0008006" key="4">
    <source>
        <dbReference type="Google" id="ProtNLM"/>
    </source>
</evidence>
<dbReference type="Proteomes" id="UP000184474">
    <property type="component" value="Unassembled WGS sequence"/>
</dbReference>
<evidence type="ECO:0000313" key="3">
    <source>
        <dbReference type="Proteomes" id="UP000184474"/>
    </source>
</evidence>
<evidence type="ECO:0000313" key="2">
    <source>
        <dbReference type="EMBL" id="SHJ45629.1"/>
    </source>
</evidence>
<accession>A0A1M6JFY3</accession>